<dbReference type="EMBL" id="BMAV01003592">
    <property type="protein sequence ID" value="GFY43302.1"/>
    <property type="molecule type" value="Genomic_DNA"/>
</dbReference>
<gene>
    <name evidence="1" type="ORF">TNIN_218791</name>
</gene>
<dbReference type="Proteomes" id="UP000886998">
    <property type="component" value="Unassembled WGS sequence"/>
</dbReference>
<reference evidence="1" key="1">
    <citation type="submission" date="2020-08" db="EMBL/GenBank/DDBJ databases">
        <title>Multicomponent nature underlies the extraordinary mechanical properties of spider dragline silk.</title>
        <authorList>
            <person name="Kono N."/>
            <person name="Nakamura H."/>
            <person name="Mori M."/>
            <person name="Yoshida Y."/>
            <person name="Ohtoshi R."/>
            <person name="Malay A.D."/>
            <person name="Moran D.A.P."/>
            <person name="Tomita M."/>
            <person name="Numata K."/>
            <person name="Arakawa K."/>
        </authorList>
    </citation>
    <scope>NUCLEOTIDE SEQUENCE</scope>
</reference>
<proteinExistence type="predicted"/>
<sequence>MGCKSLPRLSLRFSLWLGRRSGSSSVSGREGRSGSRYVLGLGGSLKREEVDRMLTMERAIVESIGESYVKRVFPHLWSCSRANISTRVKEMMRKQKCKNGLPNSSGKGWT</sequence>
<protein>
    <submittedName>
        <fullName evidence="1">Uncharacterized protein</fullName>
    </submittedName>
</protein>
<comment type="caution">
    <text evidence="1">The sequence shown here is derived from an EMBL/GenBank/DDBJ whole genome shotgun (WGS) entry which is preliminary data.</text>
</comment>
<organism evidence="1 2">
    <name type="scientific">Trichonephila inaurata madagascariensis</name>
    <dbReference type="NCBI Taxonomy" id="2747483"/>
    <lineage>
        <taxon>Eukaryota</taxon>
        <taxon>Metazoa</taxon>
        <taxon>Ecdysozoa</taxon>
        <taxon>Arthropoda</taxon>
        <taxon>Chelicerata</taxon>
        <taxon>Arachnida</taxon>
        <taxon>Araneae</taxon>
        <taxon>Araneomorphae</taxon>
        <taxon>Entelegynae</taxon>
        <taxon>Araneoidea</taxon>
        <taxon>Nephilidae</taxon>
        <taxon>Trichonephila</taxon>
        <taxon>Trichonephila inaurata</taxon>
    </lineage>
</organism>
<keyword evidence="2" id="KW-1185">Reference proteome</keyword>
<name>A0A8X6WZA2_9ARAC</name>
<evidence type="ECO:0000313" key="2">
    <source>
        <dbReference type="Proteomes" id="UP000886998"/>
    </source>
</evidence>
<accession>A0A8X6WZA2</accession>
<dbReference type="AlphaFoldDB" id="A0A8X6WZA2"/>
<evidence type="ECO:0000313" key="1">
    <source>
        <dbReference type="EMBL" id="GFY43302.1"/>
    </source>
</evidence>